<gene>
    <name evidence="1" type="ORF">BACUNI_03333</name>
</gene>
<sequence>MYYILRNRFYNTEAVAFPMGEGDRFVLMFCLLLYISLFYCF</sequence>
<evidence type="ECO:0000313" key="2">
    <source>
        <dbReference type="Proteomes" id="UP000004110"/>
    </source>
</evidence>
<dbReference type="EMBL" id="AAYH02000046">
    <property type="protein sequence ID" value="EDO53318.1"/>
    <property type="molecule type" value="Genomic_DNA"/>
</dbReference>
<dbReference type="Proteomes" id="UP000004110">
    <property type="component" value="Unassembled WGS sequence"/>
</dbReference>
<name>A0ABC9N9B1_BACUC</name>
<reference evidence="1" key="1">
    <citation type="submission" date="2007-06" db="EMBL/GenBank/DDBJ databases">
        <authorList>
            <person name="Fulton L."/>
            <person name="Clifton S."/>
            <person name="Fulton B."/>
            <person name="Xu J."/>
            <person name="Minx P."/>
            <person name="Pepin K.H."/>
            <person name="Johnson M."/>
            <person name="Thiruvilangam P."/>
            <person name="Bhonagiri V."/>
            <person name="Nash W.E."/>
            <person name="Mardis E.R."/>
            <person name="Wilson R.K."/>
        </authorList>
    </citation>
    <scope>NUCLEOTIDE SEQUENCE [LARGE SCALE GENOMIC DNA]</scope>
    <source>
        <strain evidence="1">ATCC 8492</strain>
    </source>
</reference>
<keyword evidence="2" id="KW-1185">Reference proteome</keyword>
<evidence type="ECO:0000313" key="1">
    <source>
        <dbReference type="EMBL" id="EDO53318.1"/>
    </source>
</evidence>
<accession>A0ABC9N9B1</accession>
<dbReference type="AlphaFoldDB" id="A0ABC9N9B1"/>
<organism evidence="1 2">
    <name type="scientific">Bacteroides uniformis (strain ATCC 8492 / DSM 6597 / CCUG 4942 / CIP 103695 / JCM 5828 / KCTC 5204 / NCTC 13054 / VPI 0061)</name>
    <dbReference type="NCBI Taxonomy" id="411479"/>
    <lineage>
        <taxon>Bacteria</taxon>
        <taxon>Pseudomonadati</taxon>
        <taxon>Bacteroidota</taxon>
        <taxon>Bacteroidia</taxon>
        <taxon>Bacteroidales</taxon>
        <taxon>Bacteroidaceae</taxon>
        <taxon>Bacteroides</taxon>
    </lineage>
</organism>
<comment type="caution">
    <text evidence="1">The sequence shown here is derived from an EMBL/GenBank/DDBJ whole genome shotgun (WGS) entry which is preliminary data.</text>
</comment>
<reference evidence="1" key="2">
    <citation type="submission" date="2013-11" db="EMBL/GenBank/DDBJ databases">
        <title>Draft genome sequence of Bacteroides uniformis (ATCC 8492).</title>
        <authorList>
            <person name="Sudarsanam P."/>
            <person name="Ley R."/>
            <person name="Guruge J."/>
            <person name="Turnbaugh P.J."/>
            <person name="Mahowald M."/>
            <person name="Liep D."/>
            <person name="Gordon J."/>
        </authorList>
    </citation>
    <scope>NUCLEOTIDE SEQUENCE</scope>
    <source>
        <strain evidence="1">ATCC 8492</strain>
    </source>
</reference>
<protein>
    <submittedName>
        <fullName evidence="1">Uncharacterized protein</fullName>
    </submittedName>
</protein>
<proteinExistence type="predicted"/>